<evidence type="ECO:0000313" key="2">
    <source>
        <dbReference type="EMBL" id="MPM08728.1"/>
    </source>
</evidence>
<protein>
    <submittedName>
        <fullName evidence="2">Uncharacterized protein</fullName>
    </submittedName>
</protein>
<organism evidence="2">
    <name type="scientific">bioreactor metagenome</name>
    <dbReference type="NCBI Taxonomy" id="1076179"/>
    <lineage>
        <taxon>unclassified sequences</taxon>
        <taxon>metagenomes</taxon>
        <taxon>ecological metagenomes</taxon>
    </lineage>
</organism>
<evidence type="ECO:0000256" key="1">
    <source>
        <dbReference type="SAM" id="MobiDB-lite"/>
    </source>
</evidence>
<gene>
    <name evidence="2" type="ORF">SDC9_55042</name>
</gene>
<dbReference type="EMBL" id="VSSQ01001483">
    <property type="protein sequence ID" value="MPM08728.1"/>
    <property type="molecule type" value="Genomic_DNA"/>
</dbReference>
<comment type="caution">
    <text evidence="2">The sequence shown here is derived from an EMBL/GenBank/DDBJ whole genome shotgun (WGS) entry which is preliminary data.</text>
</comment>
<accession>A0A644WZ22</accession>
<sequence length="53" mass="5884">MKRKTDKTKQMKATRPAPKGKRVVRSCEMVMPDEYLTDECAKPQAGKGGIKCG</sequence>
<name>A0A644WZ22_9ZZZZ</name>
<feature type="region of interest" description="Disordered" evidence="1">
    <location>
        <begin position="1"/>
        <end position="23"/>
    </location>
</feature>
<dbReference type="AlphaFoldDB" id="A0A644WZ22"/>
<proteinExistence type="predicted"/>
<reference evidence="2" key="1">
    <citation type="submission" date="2019-08" db="EMBL/GenBank/DDBJ databases">
        <authorList>
            <person name="Kucharzyk K."/>
            <person name="Murdoch R.W."/>
            <person name="Higgins S."/>
            <person name="Loffler F."/>
        </authorList>
    </citation>
    <scope>NUCLEOTIDE SEQUENCE</scope>
</reference>